<dbReference type="GO" id="GO:0000976">
    <property type="term" value="F:transcription cis-regulatory region binding"/>
    <property type="evidence" value="ECO:0007669"/>
    <property type="project" value="TreeGrafter"/>
</dbReference>
<evidence type="ECO:0000256" key="2">
    <source>
        <dbReference type="ARBA" id="ARBA00023125"/>
    </source>
</evidence>
<dbReference type="PROSITE" id="PS50932">
    <property type="entry name" value="HTH_LACI_2"/>
    <property type="match status" value="1"/>
</dbReference>
<dbReference type="CDD" id="cd01392">
    <property type="entry name" value="HTH_LacI"/>
    <property type="match status" value="1"/>
</dbReference>
<dbReference type="RefSeq" id="WP_091904373.1">
    <property type="nucleotide sequence ID" value="NZ_FNLO01000001.1"/>
</dbReference>
<dbReference type="SUPFAM" id="SSF53822">
    <property type="entry name" value="Periplasmic binding protein-like I"/>
    <property type="match status" value="1"/>
</dbReference>
<dbReference type="InterPro" id="IPR000843">
    <property type="entry name" value="HTH_LacI"/>
</dbReference>
<dbReference type="SUPFAM" id="SSF47413">
    <property type="entry name" value="lambda repressor-like DNA-binding domains"/>
    <property type="match status" value="1"/>
</dbReference>
<dbReference type="STRING" id="1770053.SAMN05216551_101604"/>
<dbReference type="Gene3D" id="1.10.260.40">
    <property type="entry name" value="lambda repressor-like DNA-binding domains"/>
    <property type="match status" value="1"/>
</dbReference>
<dbReference type="GO" id="GO:0003700">
    <property type="term" value="F:DNA-binding transcription factor activity"/>
    <property type="evidence" value="ECO:0007669"/>
    <property type="project" value="TreeGrafter"/>
</dbReference>
<evidence type="ECO:0000313" key="5">
    <source>
        <dbReference type="EMBL" id="SDV46749.1"/>
    </source>
</evidence>
<name>A0A1H2PK15_9BURK</name>
<dbReference type="Pfam" id="PF00532">
    <property type="entry name" value="Peripla_BP_1"/>
    <property type="match status" value="1"/>
</dbReference>
<dbReference type="Gene3D" id="3.40.50.2300">
    <property type="match status" value="2"/>
</dbReference>
<dbReference type="PANTHER" id="PTHR30146:SF145">
    <property type="entry name" value="RIBOSE OPERON REPRESSOR"/>
    <property type="match status" value="1"/>
</dbReference>
<gene>
    <name evidence="5" type="ORF">SAMN05216551_101604</name>
</gene>
<dbReference type="Pfam" id="PF00356">
    <property type="entry name" value="LacI"/>
    <property type="match status" value="1"/>
</dbReference>
<keyword evidence="6" id="KW-1185">Reference proteome</keyword>
<dbReference type="InterPro" id="IPR028082">
    <property type="entry name" value="Peripla_BP_I"/>
</dbReference>
<evidence type="ECO:0000259" key="4">
    <source>
        <dbReference type="PROSITE" id="PS50932"/>
    </source>
</evidence>
<evidence type="ECO:0000256" key="3">
    <source>
        <dbReference type="ARBA" id="ARBA00023163"/>
    </source>
</evidence>
<dbReference type="PROSITE" id="PS00356">
    <property type="entry name" value="HTH_LACI_1"/>
    <property type="match status" value="1"/>
</dbReference>
<keyword evidence="3" id="KW-0804">Transcription</keyword>
<dbReference type="PANTHER" id="PTHR30146">
    <property type="entry name" value="LACI-RELATED TRANSCRIPTIONAL REPRESSOR"/>
    <property type="match status" value="1"/>
</dbReference>
<dbReference type="AlphaFoldDB" id="A0A1H2PK15"/>
<proteinExistence type="predicted"/>
<dbReference type="InterPro" id="IPR010982">
    <property type="entry name" value="Lambda_DNA-bd_dom_sf"/>
</dbReference>
<dbReference type="EMBL" id="FNLO01000001">
    <property type="protein sequence ID" value="SDV46749.1"/>
    <property type="molecule type" value="Genomic_DNA"/>
</dbReference>
<organism evidence="5 6">
    <name type="scientific">Chitinasiproducens palmae</name>
    <dbReference type="NCBI Taxonomy" id="1770053"/>
    <lineage>
        <taxon>Bacteria</taxon>
        <taxon>Pseudomonadati</taxon>
        <taxon>Pseudomonadota</taxon>
        <taxon>Betaproteobacteria</taxon>
        <taxon>Burkholderiales</taxon>
        <taxon>Burkholderiaceae</taxon>
        <taxon>Chitinasiproducens</taxon>
    </lineage>
</organism>
<protein>
    <submittedName>
        <fullName evidence="5">Transcriptional regulator, LacI family</fullName>
    </submittedName>
</protein>
<feature type="domain" description="HTH lacI-type" evidence="4">
    <location>
        <begin position="2"/>
        <end position="56"/>
    </location>
</feature>
<accession>A0A1H2PK15</accession>
<sequence>MASIKDVAAIANVSVATVSRVLSGKGPVRHELRERVTAAMHALDYRPNAAAQRLRSGHTSTVGLVVSDIRNPFFTELSRAVEDCAYQRGSRVLLCNTDEDPDKEAMYLRLMREERVAGVIYSPTRTALETFASNAFRFPVVMVDRAGAPHVADAVTIDNRAEAARLTQHLIARGCSRVAGVFGNASTTGDARRAGVVDALQAAGRRATLCHSAFLPPRPDAAQTRVASWLRADTPPDAVVASNGRLLLGAYRACRAWQESHDGAAPLLVGFDNEDWTALVEPPLTVLAQPVYEIGRHAMALLAERLAAPDSPRRTVVLAGELIVRDGNAA</sequence>
<evidence type="ECO:0000256" key="1">
    <source>
        <dbReference type="ARBA" id="ARBA00023015"/>
    </source>
</evidence>
<dbReference type="OrthoDB" id="9805642at2"/>
<dbReference type="InterPro" id="IPR001761">
    <property type="entry name" value="Peripla_BP/Lac1_sug-bd_dom"/>
</dbReference>
<keyword evidence="1" id="KW-0805">Transcription regulation</keyword>
<evidence type="ECO:0000313" key="6">
    <source>
        <dbReference type="Proteomes" id="UP000243719"/>
    </source>
</evidence>
<keyword evidence="2" id="KW-0238">DNA-binding</keyword>
<dbReference type="SMART" id="SM00354">
    <property type="entry name" value="HTH_LACI"/>
    <property type="match status" value="1"/>
</dbReference>
<dbReference type="Proteomes" id="UP000243719">
    <property type="component" value="Unassembled WGS sequence"/>
</dbReference>
<reference evidence="6" key="1">
    <citation type="submission" date="2016-09" db="EMBL/GenBank/DDBJ databases">
        <authorList>
            <person name="Varghese N."/>
            <person name="Submissions S."/>
        </authorList>
    </citation>
    <scope>NUCLEOTIDE SEQUENCE [LARGE SCALE GENOMIC DNA]</scope>
    <source>
        <strain evidence="6">JS23</strain>
    </source>
</reference>